<keyword evidence="5" id="KW-0804">Transcription</keyword>
<accession>A0ABY6U6B9</accession>
<keyword evidence="6" id="KW-0539">Nucleus</keyword>
<comment type="caution">
    <text evidence="8">The sequence shown here is derived from an EMBL/GenBank/DDBJ whole genome shotgun (WGS) entry which is preliminary data.</text>
</comment>
<keyword evidence="7" id="KW-1133">Transmembrane helix</keyword>
<organism evidence="8 9">
    <name type="scientific">Bionectria ochroleuca</name>
    <name type="common">Gliocladium roseum</name>
    <dbReference type="NCBI Taxonomy" id="29856"/>
    <lineage>
        <taxon>Eukaryota</taxon>
        <taxon>Fungi</taxon>
        <taxon>Dikarya</taxon>
        <taxon>Ascomycota</taxon>
        <taxon>Pezizomycotina</taxon>
        <taxon>Sordariomycetes</taxon>
        <taxon>Hypocreomycetidae</taxon>
        <taxon>Hypocreales</taxon>
        <taxon>Bionectriaceae</taxon>
        <taxon>Clonostachys</taxon>
    </lineage>
</organism>
<feature type="transmembrane region" description="Helical" evidence="7">
    <location>
        <begin position="95"/>
        <end position="115"/>
    </location>
</feature>
<dbReference type="PANTHER" id="PTHR31313:SF81">
    <property type="entry name" value="TY1 ENHANCER ACTIVATOR"/>
    <property type="match status" value="1"/>
</dbReference>
<evidence type="ECO:0000256" key="6">
    <source>
        <dbReference type="ARBA" id="ARBA00023242"/>
    </source>
</evidence>
<keyword evidence="7" id="KW-0472">Membrane</keyword>
<keyword evidence="9" id="KW-1185">Reference proteome</keyword>
<dbReference type="InterPro" id="IPR051615">
    <property type="entry name" value="Transcr_Regulatory_Elem"/>
</dbReference>
<evidence type="ECO:0000256" key="2">
    <source>
        <dbReference type="ARBA" id="ARBA00022833"/>
    </source>
</evidence>
<evidence type="ECO:0000256" key="1">
    <source>
        <dbReference type="ARBA" id="ARBA00022723"/>
    </source>
</evidence>
<keyword evidence="7" id="KW-0812">Transmembrane</keyword>
<proteinExistence type="predicted"/>
<sequence>MSSLQYHVAVILLHRPFIAVHRNTSDPSSFYPSESSTHLKECSQSAQAISNIFKLYNKHYSLRRIPISAIHCAFTASIIVLLETTSSDGKERSRATASMAILVGALAEMSIAWAWSQRALDALRQLGREWSVSEDAMKALGIGEEKDKDTVQGPVTGDAQTHETWDPNFSLWMPQDLQGFDVGIPFAGTDGLDYQDWIGTLFTEPGFPGDAA</sequence>
<evidence type="ECO:0000256" key="7">
    <source>
        <dbReference type="SAM" id="Phobius"/>
    </source>
</evidence>
<keyword evidence="4" id="KW-0238">DNA-binding</keyword>
<name>A0ABY6U6B9_BIOOC</name>
<dbReference type="CDD" id="cd12148">
    <property type="entry name" value="fungal_TF_MHR"/>
    <property type="match status" value="1"/>
</dbReference>
<dbReference type="Proteomes" id="UP000766486">
    <property type="component" value="Unassembled WGS sequence"/>
</dbReference>
<protein>
    <recommendedName>
        <fullName evidence="10">SMODS and SLOG-associating 2TM effector domain-containing protein</fullName>
    </recommendedName>
</protein>
<keyword evidence="1" id="KW-0479">Metal-binding</keyword>
<feature type="transmembrane region" description="Helical" evidence="7">
    <location>
        <begin position="65"/>
        <end position="83"/>
    </location>
</feature>
<dbReference type="PANTHER" id="PTHR31313">
    <property type="entry name" value="TY1 ENHANCER ACTIVATOR"/>
    <property type="match status" value="1"/>
</dbReference>
<keyword evidence="3" id="KW-0805">Transcription regulation</keyword>
<evidence type="ECO:0000256" key="4">
    <source>
        <dbReference type="ARBA" id="ARBA00023125"/>
    </source>
</evidence>
<evidence type="ECO:0000256" key="5">
    <source>
        <dbReference type="ARBA" id="ARBA00023163"/>
    </source>
</evidence>
<gene>
    <name evidence="8" type="ORF">CLO192961_LOCUS192636</name>
</gene>
<evidence type="ECO:0000313" key="9">
    <source>
        <dbReference type="Proteomes" id="UP000766486"/>
    </source>
</evidence>
<keyword evidence="2" id="KW-0862">Zinc</keyword>
<evidence type="ECO:0008006" key="10">
    <source>
        <dbReference type="Google" id="ProtNLM"/>
    </source>
</evidence>
<dbReference type="EMBL" id="CABFNS010000753">
    <property type="protein sequence ID" value="VUC26579.1"/>
    <property type="molecule type" value="Genomic_DNA"/>
</dbReference>
<reference evidence="8 9" key="1">
    <citation type="submission" date="2019-06" db="EMBL/GenBank/DDBJ databases">
        <authorList>
            <person name="Broberg M."/>
        </authorList>
    </citation>
    <scope>NUCLEOTIDE SEQUENCE [LARGE SCALE GENOMIC DNA]</scope>
</reference>
<evidence type="ECO:0000313" key="8">
    <source>
        <dbReference type="EMBL" id="VUC26579.1"/>
    </source>
</evidence>
<evidence type="ECO:0000256" key="3">
    <source>
        <dbReference type="ARBA" id="ARBA00023015"/>
    </source>
</evidence>